<organism evidence="8 9">
    <name type="scientific">Ceutorhynchus assimilis</name>
    <name type="common">cabbage seed weevil</name>
    <dbReference type="NCBI Taxonomy" id="467358"/>
    <lineage>
        <taxon>Eukaryota</taxon>
        <taxon>Metazoa</taxon>
        <taxon>Ecdysozoa</taxon>
        <taxon>Arthropoda</taxon>
        <taxon>Hexapoda</taxon>
        <taxon>Insecta</taxon>
        <taxon>Pterygota</taxon>
        <taxon>Neoptera</taxon>
        <taxon>Endopterygota</taxon>
        <taxon>Coleoptera</taxon>
        <taxon>Polyphaga</taxon>
        <taxon>Cucujiformia</taxon>
        <taxon>Curculionidae</taxon>
        <taxon>Ceutorhynchinae</taxon>
        <taxon>Ceutorhynchus</taxon>
    </lineage>
</organism>
<dbReference type="InterPro" id="IPR029058">
    <property type="entry name" value="AB_hydrolase_fold"/>
</dbReference>
<dbReference type="GO" id="GO:0006508">
    <property type="term" value="P:proteolysis"/>
    <property type="evidence" value="ECO:0007669"/>
    <property type="project" value="UniProtKB-KW"/>
</dbReference>
<comment type="similarity">
    <text evidence="1 7">Belongs to the peptidase S10 family.</text>
</comment>
<keyword evidence="5 7" id="KW-0378">Hydrolase</keyword>
<dbReference type="Pfam" id="PF00450">
    <property type="entry name" value="Peptidase_S10"/>
    <property type="match status" value="1"/>
</dbReference>
<evidence type="ECO:0000256" key="7">
    <source>
        <dbReference type="RuleBase" id="RU361156"/>
    </source>
</evidence>
<reference evidence="8" key="1">
    <citation type="submission" date="2022-01" db="EMBL/GenBank/DDBJ databases">
        <authorList>
            <person name="King R."/>
        </authorList>
    </citation>
    <scope>NUCLEOTIDE SEQUENCE</scope>
</reference>
<dbReference type="PROSITE" id="PS00560">
    <property type="entry name" value="CARBOXYPEPT_SER_HIS"/>
    <property type="match status" value="1"/>
</dbReference>
<keyword evidence="9" id="KW-1185">Reference proteome</keyword>
<dbReference type="InterPro" id="IPR001563">
    <property type="entry name" value="Peptidase_S10"/>
</dbReference>
<dbReference type="PROSITE" id="PS00131">
    <property type="entry name" value="CARBOXYPEPT_SER_SER"/>
    <property type="match status" value="1"/>
</dbReference>
<keyword evidence="6" id="KW-0325">Glycoprotein</keyword>
<dbReference type="PANTHER" id="PTHR11802:SF472">
    <property type="entry name" value="SERINE CARBOXYPEPTIDASE CPVL-RELATED"/>
    <property type="match status" value="1"/>
</dbReference>
<evidence type="ECO:0000256" key="6">
    <source>
        <dbReference type="ARBA" id="ARBA00023180"/>
    </source>
</evidence>
<keyword evidence="3 7" id="KW-0645">Protease</keyword>
<dbReference type="SUPFAM" id="SSF53474">
    <property type="entry name" value="alpha/beta-Hydrolases"/>
    <property type="match status" value="1"/>
</dbReference>
<dbReference type="PRINTS" id="PR00724">
    <property type="entry name" value="CRBOXYPTASEC"/>
</dbReference>
<evidence type="ECO:0000313" key="9">
    <source>
        <dbReference type="Proteomes" id="UP001152799"/>
    </source>
</evidence>
<dbReference type="EMBL" id="OU892277">
    <property type="protein sequence ID" value="CAG9760642.1"/>
    <property type="molecule type" value="Genomic_DNA"/>
</dbReference>
<feature type="chain" id="PRO_5040540248" description="Carboxypeptidase" evidence="7">
    <location>
        <begin position="21"/>
        <end position="472"/>
    </location>
</feature>
<dbReference type="AlphaFoldDB" id="A0A9N9MF36"/>
<dbReference type="OrthoDB" id="443318at2759"/>
<evidence type="ECO:0000256" key="5">
    <source>
        <dbReference type="ARBA" id="ARBA00022801"/>
    </source>
</evidence>
<accession>A0A9N9MF36</accession>
<dbReference type="GO" id="GO:0004185">
    <property type="term" value="F:serine-type carboxypeptidase activity"/>
    <property type="evidence" value="ECO:0007669"/>
    <property type="project" value="UniProtKB-UniRule"/>
</dbReference>
<dbReference type="EC" id="3.4.16.-" evidence="7"/>
<gene>
    <name evidence="8" type="ORF">CEUTPL_LOCUS1365</name>
</gene>
<dbReference type="Gene3D" id="3.40.50.1820">
    <property type="entry name" value="alpha/beta hydrolase"/>
    <property type="match status" value="1"/>
</dbReference>
<protein>
    <recommendedName>
        <fullName evidence="7">Carboxypeptidase</fullName>
        <ecNumber evidence="7">3.4.16.-</ecNumber>
    </recommendedName>
</protein>
<feature type="signal peptide" evidence="7">
    <location>
        <begin position="1"/>
        <end position="20"/>
    </location>
</feature>
<evidence type="ECO:0000313" key="8">
    <source>
        <dbReference type="EMBL" id="CAG9760642.1"/>
    </source>
</evidence>
<proteinExistence type="inferred from homology"/>
<keyword evidence="4 7" id="KW-0732">Signal</keyword>
<keyword evidence="2 7" id="KW-0121">Carboxypeptidase</keyword>
<dbReference type="InterPro" id="IPR033124">
    <property type="entry name" value="Ser_caboxypep_his_AS"/>
</dbReference>
<evidence type="ECO:0000256" key="4">
    <source>
        <dbReference type="ARBA" id="ARBA00022729"/>
    </source>
</evidence>
<evidence type="ECO:0000256" key="1">
    <source>
        <dbReference type="ARBA" id="ARBA00009431"/>
    </source>
</evidence>
<dbReference type="InterPro" id="IPR018202">
    <property type="entry name" value="Ser_caboxypep_ser_AS"/>
</dbReference>
<dbReference type="PANTHER" id="PTHR11802">
    <property type="entry name" value="SERINE PROTEASE FAMILY S10 SERINE CARBOXYPEPTIDASE"/>
    <property type="match status" value="1"/>
</dbReference>
<dbReference type="Proteomes" id="UP001152799">
    <property type="component" value="Chromosome 1"/>
</dbReference>
<evidence type="ECO:0000256" key="2">
    <source>
        <dbReference type="ARBA" id="ARBA00022645"/>
    </source>
</evidence>
<name>A0A9N9MF36_9CUCU</name>
<sequence>MNMLLLSSFLFLFWVYKTYGAFPNFYAPIPSENPNSDPGQPLILTPLLEQNKIKEAQTASEVVFNGFKKQQSFAGYFTVDKKYDSNMFFWYFPAQSDPTNAPVVLWLQGGPGATSLIGLFAENGPFSVKSKHGLKLRKYSWTNNHNVIYIDNPVGTGYSFTNGGYAQNETKVGEDLYEALVQFFTLFPDLQKNNFFVSGESYAGKYVPAISYTIHQKNPSAKLKINLQGLTIGNGLSDPEHQLKYGAYLYQLGLIDANAMKIVQDYESQGVKYIQNKEFEKAFEIFDTLLNGDLNNHTSFFKNVTGFENYFNYLYNVDPLNSELLFMGKYIQREDIRAAIHVGNVTFNDITNVVEENLKNDVMQSVAPWISELLNNYRVLIYNGQLDIIVAYPLTENYLSNLKFSGAEQYVTAPRYQWHVDDELAGFVRQAGNLTEILVRNAGHMVPTDQPKWALDLISRFTSNKPYHTNTQ</sequence>
<dbReference type="FunFam" id="3.40.50.1820:FF:000096">
    <property type="entry name" value="Carboxypeptidase vitellogenic-like"/>
    <property type="match status" value="1"/>
</dbReference>
<evidence type="ECO:0000256" key="3">
    <source>
        <dbReference type="ARBA" id="ARBA00022670"/>
    </source>
</evidence>